<organism evidence="2 3">
    <name type="scientific">Xenorhabdus bovienii</name>
    <name type="common">Xenorhabdus nematophila subsp. bovienii</name>
    <dbReference type="NCBI Taxonomy" id="40576"/>
    <lineage>
        <taxon>Bacteria</taxon>
        <taxon>Pseudomonadati</taxon>
        <taxon>Pseudomonadota</taxon>
        <taxon>Gammaproteobacteria</taxon>
        <taxon>Enterobacterales</taxon>
        <taxon>Morganellaceae</taxon>
        <taxon>Xenorhabdus</taxon>
    </lineage>
</organism>
<sequence>MAQKKLSLTGEQQVLFDALTKQQQKFVLGILRGLNQIDAYKQAGYKAKNENTASVSASQIFGNLKVKTFLDAMNQEAVSDAVMSRQEALERLSTMGRVSLHDIAEFRNSQIGEDDEGQPVFQASWQFKDSALQNPAALSAISELTTGKDGIKLKLHDPKAAIKQLADLMGWDAPKKTELTGANGGPIQHTDLTEEELEDRLRELGYGRNKSQLSEKQTDT</sequence>
<evidence type="ECO:0000313" key="3">
    <source>
        <dbReference type="Proteomes" id="UP000032930"/>
    </source>
</evidence>
<proteinExistence type="predicted"/>
<feature type="region of interest" description="Disordered" evidence="1">
    <location>
        <begin position="201"/>
        <end position="220"/>
    </location>
</feature>
<evidence type="ECO:0000256" key="1">
    <source>
        <dbReference type="SAM" id="MobiDB-lite"/>
    </source>
</evidence>
<dbReference type="AlphaFoldDB" id="A0A0B6X7E2"/>
<dbReference type="InterPro" id="IPR038713">
    <property type="entry name" value="Terminase_Gp1_N_sf"/>
</dbReference>
<dbReference type="InterPro" id="IPR005335">
    <property type="entry name" value="Terminase_ssu"/>
</dbReference>
<dbReference type="Proteomes" id="UP000032930">
    <property type="component" value="Chromosome"/>
</dbReference>
<feature type="compositionally biased region" description="Polar residues" evidence="1">
    <location>
        <begin position="209"/>
        <end position="220"/>
    </location>
</feature>
<dbReference type="Gene3D" id="1.10.10.1400">
    <property type="entry name" value="Terminase, small subunit, N-terminal DNA-binding domain, HTH motif"/>
    <property type="match status" value="1"/>
</dbReference>
<dbReference type="GO" id="GO:0051276">
    <property type="term" value="P:chromosome organization"/>
    <property type="evidence" value="ECO:0007669"/>
    <property type="project" value="InterPro"/>
</dbReference>
<evidence type="ECO:0000313" key="2">
    <source>
        <dbReference type="EMBL" id="CDM89076.1"/>
    </source>
</evidence>
<dbReference type="EMBL" id="FO818637">
    <property type="protein sequence ID" value="CDM89076.1"/>
    <property type="molecule type" value="Genomic_DNA"/>
</dbReference>
<accession>A0A0B6X7E2</accession>
<dbReference type="KEGG" id="xbv:XBW1_1719"/>
<dbReference type="Pfam" id="PF03592">
    <property type="entry name" value="Terminase_2"/>
    <property type="match status" value="1"/>
</dbReference>
<reference evidence="2 3" key="1">
    <citation type="submission" date="2014-02" db="EMBL/GenBank/DDBJ databases">
        <authorList>
            <person name="Genoscope - CEA"/>
        </authorList>
    </citation>
    <scope>NUCLEOTIDE SEQUENCE [LARGE SCALE GENOMIC DNA]</scope>
    <source>
        <strain evidence="2 3">CS03</strain>
    </source>
</reference>
<gene>
    <name evidence="2" type="ORF">XBW1_1719</name>
</gene>
<dbReference type="RefSeq" id="WP_071839188.1">
    <property type="nucleotide sequence ID" value="NZ_CAWMEF010000001.1"/>
</dbReference>
<protein>
    <submittedName>
        <fullName evidence="2">Putative phage terminase, small subunit</fullName>
    </submittedName>
</protein>
<name>A0A0B6X7E2_XENBV</name>